<dbReference type="RefSeq" id="WP_165141854.1">
    <property type="nucleotide sequence ID" value="NZ_JAALLT010000003.1"/>
</dbReference>
<protein>
    <recommendedName>
        <fullName evidence="3">Type 4 fimbrial biogenesis protein PilX N-terminal domain-containing protein</fullName>
    </recommendedName>
</protein>
<accession>A0A6M1SNK3</accession>
<reference evidence="1 2" key="1">
    <citation type="submission" date="2020-02" db="EMBL/GenBank/DDBJ databases">
        <title>Balneolaceae bacterium YR4-1, complete genome.</title>
        <authorList>
            <person name="Li Y."/>
            <person name="Wu S."/>
        </authorList>
    </citation>
    <scope>NUCLEOTIDE SEQUENCE [LARGE SCALE GENOMIC DNA]</scope>
    <source>
        <strain evidence="1 2">YR4-1</strain>
    </source>
</reference>
<evidence type="ECO:0000313" key="2">
    <source>
        <dbReference type="Proteomes" id="UP000473278"/>
    </source>
</evidence>
<organism evidence="1 2">
    <name type="scientific">Halalkalibaculum roseum</name>
    <dbReference type="NCBI Taxonomy" id="2709311"/>
    <lineage>
        <taxon>Bacteria</taxon>
        <taxon>Pseudomonadati</taxon>
        <taxon>Balneolota</taxon>
        <taxon>Balneolia</taxon>
        <taxon>Balneolales</taxon>
        <taxon>Balneolaceae</taxon>
        <taxon>Halalkalibaculum</taxon>
    </lineage>
</organism>
<comment type="caution">
    <text evidence="1">The sequence shown here is derived from an EMBL/GenBank/DDBJ whole genome shotgun (WGS) entry which is preliminary data.</text>
</comment>
<proteinExistence type="predicted"/>
<evidence type="ECO:0008006" key="3">
    <source>
        <dbReference type="Google" id="ProtNLM"/>
    </source>
</evidence>
<gene>
    <name evidence="1" type="ORF">G3570_09925</name>
</gene>
<sequence>MGRAMIIICSGLIIALGYTTLGTNNQAQRLTNSNVGYANQMQAQNAAQIAIQVGIENINEDPAWVDAHDTVSSAWSDVINGANTQLWIEKVSQTTNDSGLQEETFRIHASATYDGQSATVTSLYEKSELHFVPEFKSVMSFSSGNFTFLMADSATINGSDSMGSCEDLPGIIASSSADSTEIVNNIGSGQLQGNPAIKVDANTSYSSYGELVDYLETMPEVKHLNGNYTGTLGDSTSPGVYFVDSPADIQSDISEGYGILIIQDDGKLYYKGSTDIADKLTFNGLVIFEDAWDFRADNTPSIAGSVVLGNTGSAPTLDIVLDGSISINYDCNAQKYARQASALIFDQDGFRRIVTFE</sequence>
<name>A0A6M1SNK3_9BACT</name>
<dbReference type="Proteomes" id="UP000473278">
    <property type="component" value="Unassembled WGS sequence"/>
</dbReference>
<dbReference type="EMBL" id="JAALLT010000003">
    <property type="protein sequence ID" value="NGP76951.1"/>
    <property type="molecule type" value="Genomic_DNA"/>
</dbReference>
<evidence type="ECO:0000313" key="1">
    <source>
        <dbReference type="EMBL" id="NGP76951.1"/>
    </source>
</evidence>
<keyword evidence="2" id="KW-1185">Reference proteome</keyword>
<dbReference type="AlphaFoldDB" id="A0A6M1SNK3"/>